<evidence type="ECO:0000313" key="2">
    <source>
        <dbReference type="EMBL" id="GFD54577.1"/>
    </source>
</evidence>
<organism evidence="2">
    <name type="scientific">Tanacetum cinerariifolium</name>
    <name type="common">Dalmatian daisy</name>
    <name type="synonym">Chrysanthemum cinerariifolium</name>
    <dbReference type="NCBI Taxonomy" id="118510"/>
    <lineage>
        <taxon>Eukaryota</taxon>
        <taxon>Viridiplantae</taxon>
        <taxon>Streptophyta</taxon>
        <taxon>Embryophyta</taxon>
        <taxon>Tracheophyta</taxon>
        <taxon>Spermatophyta</taxon>
        <taxon>Magnoliopsida</taxon>
        <taxon>eudicotyledons</taxon>
        <taxon>Gunneridae</taxon>
        <taxon>Pentapetalae</taxon>
        <taxon>asterids</taxon>
        <taxon>campanulids</taxon>
        <taxon>Asterales</taxon>
        <taxon>Asteraceae</taxon>
        <taxon>Asteroideae</taxon>
        <taxon>Anthemideae</taxon>
        <taxon>Anthemidinae</taxon>
        <taxon>Tanacetum</taxon>
    </lineage>
</organism>
<feature type="compositionally biased region" description="Low complexity" evidence="1">
    <location>
        <begin position="1"/>
        <end position="11"/>
    </location>
</feature>
<feature type="region of interest" description="Disordered" evidence="1">
    <location>
        <begin position="1"/>
        <end position="78"/>
    </location>
</feature>
<dbReference type="EMBL" id="BKCJ011807558">
    <property type="protein sequence ID" value="GFD54577.1"/>
    <property type="molecule type" value="Genomic_DNA"/>
</dbReference>
<feature type="compositionally biased region" description="Gly residues" evidence="1">
    <location>
        <begin position="20"/>
        <end position="29"/>
    </location>
</feature>
<reference evidence="2" key="1">
    <citation type="journal article" date="2019" name="Sci. Rep.">
        <title>Draft genome of Tanacetum cinerariifolium, the natural source of mosquito coil.</title>
        <authorList>
            <person name="Yamashiro T."/>
            <person name="Shiraishi A."/>
            <person name="Satake H."/>
            <person name="Nakayama K."/>
        </authorList>
    </citation>
    <scope>NUCLEOTIDE SEQUENCE</scope>
</reference>
<feature type="non-terminal residue" evidence="2">
    <location>
        <position position="78"/>
    </location>
</feature>
<proteinExistence type="predicted"/>
<accession>A0A699X4C2</accession>
<evidence type="ECO:0000256" key="1">
    <source>
        <dbReference type="SAM" id="MobiDB-lite"/>
    </source>
</evidence>
<name>A0A699X4C2_TANCI</name>
<gene>
    <name evidence="2" type="ORF">Tci_926546</name>
</gene>
<sequence length="78" mass="7741">AEPRSRAAAGAADHRAAAGGADGSAGGGRPVDRPRPDYAPRPGAPGAALRGATGQRLPYFPARDGPEHGPRLPVPVLG</sequence>
<feature type="non-terminal residue" evidence="2">
    <location>
        <position position="1"/>
    </location>
</feature>
<comment type="caution">
    <text evidence="2">The sequence shown here is derived from an EMBL/GenBank/DDBJ whole genome shotgun (WGS) entry which is preliminary data.</text>
</comment>
<protein>
    <submittedName>
        <fullName evidence="2">Uncharacterized protein</fullName>
    </submittedName>
</protein>
<dbReference type="AlphaFoldDB" id="A0A699X4C2"/>